<organism evidence="1 2">
    <name type="scientific">Gordonia terrae C-6</name>
    <dbReference type="NCBI Taxonomy" id="1316928"/>
    <lineage>
        <taxon>Bacteria</taxon>
        <taxon>Bacillati</taxon>
        <taxon>Actinomycetota</taxon>
        <taxon>Actinomycetes</taxon>
        <taxon>Mycobacteriales</taxon>
        <taxon>Gordoniaceae</taxon>
        <taxon>Gordonia</taxon>
    </lineage>
</organism>
<name>R7YF19_9ACTN</name>
<proteinExistence type="predicted"/>
<evidence type="ECO:0000313" key="1">
    <source>
        <dbReference type="EMBL" id="EON34374.1"/>
    </source>
</evidence>
<sequence>MDLLVTITAWEDRGVVVSALRVDTKARSLPDGFVLVRPVGGASLEFKRMEVTLSTWATNVLSKVPGGEVVQPFAFQLDRSESAQFHLIVEANGDESDVVAYEWTATLDLVVGGKHREVRIDNDGKPFVLVNRGRRPELWWMNDKWTDPPA</sequence>
<comment type="caution">
    <text evidence="1">The sequence shown here is derived from an EMBL/GenBank/DDBJ whole genome shotgun (WGS) entry which is preliminary data.</text>
</comment>
<evidence type="ECO:0000313" key="2">
    <source>
        <dbReference type="Proteomes" id="UP000013569"/>
    </source>
</evidence>
<gene>
    <name evidence="1" type="ORF">GTC6_02165</name>
</gene>
<protein>
    <submittedName>
        <fullName evidence="1">Uncharacterized protein</fullName>
    </submittedName>
</protein>
<dbReference type="Proteomes" id="UP000013569">
    <property type="component" value="Unassembled WGS sequence"/>
</dbReference>
<dbReference type="EMBL" id="AQPW01000002">
    <property type="protein sequence ID" value="EON34374.1"/>
    <property type="molecule type" value="Genomic_DNA"/>
</dbReference>
<reference evidence="1 2" key="1">
    <citation type="journal article" date="2013" name="Genome Announc.">
        <title>Draft Genome Sequence of a Benzothiophene-Desulfurizing Bacterium, Gordona terrae Strain C-6.</title>
        <authorList>
            <person name="Wang W."/>
            <person name="Ma T."/>
            <person name="Ren Y."/>
            <person name="Li G."/>
        </authorList>
    </citation>
    <scope>NUCLEOTIDE SEQUENCE [LARGE SCALE GENOMIC DNA]</scope>
    <source>
        <strain evidence="1 2">C-6</strain>
    </source>
</reference>
<dbReference type="PATRIC" id="fig|1316928.3.peg.439"/>
<dbReference type="AlphaFoldDB" id="R7YF19"/>
<accession>R7YF19</accession>